<evidence type="ECO:0000313" key="4">
    <source>
        <dbReference type="Proteomes" id="UP001155145"/>
    </source>
</evidence>
<evidence type="ECO:0000313" key="1">
    <source>
        <dbReference type="EMBL" id="MCC3271706.1"/>
    </source>
</evidence>
<accession>A0A9X1S8R0</accession>
<dbReference type="AlphaFoldDB" id="A0A9X1S8R0"/>
<protein>
    <recommendedName>
        <fullName evidence="5">DUF4304 domain-containing protein</fullName>
    </recommendedName>
</protein>
<dbReference type="Proteomes" id="UP000829758">
    <property type="component" value="Chromosome"/>
</dbReference>
<dbReference type="EMBL" id="JAJFZT010000001">
    <property type="protein sequence ID" value="MCC3271706.1"/>
    <property type="molecule type" value="Genomic_DNA"/>
</dbReference>
<sequence>MSLQDEVLAAWAGLLKEHGFRKVRGLSTIPFGKDWLGVVGVNLATYNGAGPVDALPVVGVRWKPLGTIFEELNPKVPKSTTSTLSRPLYTLVPGHDGAQWRVRADKDAPVHLEEAVDAVLRWGVPFMESLCDPSVVVERLRPPSQFAVNPAASWMTYPIALVLTDRRSEAVKVVTQHLQEVADKPDLASKFYVEYADRFLEKYA</sequence>
<dbReference type="Proteomes" id="UP001155145">
    <property type="component" value="Unassembled WGS sequence"/>
</dbReference>
<proteinExistence type="predicted"/>
<name>A0A9X1S8R0_9MICC</name>
<evidence type="ECO:0008006" key="5">
    <source>
        <dbReference type="Google" id="ProtNLM"/>
    </source>
</evidence>
<dbReference type="RefSeq" id="WP_227927920.1">
    <property type="nucleotide sequence ID" value="NZ_CP094984.1"/>
</dbReference>
<keyword evidence="3" id="KW-1185">Reference proteome</keyword>
<organism evidence="1 4">
    <name type="scientific">Arthrobacter zhangbolii</name>
    <dbReference type="NCBI Taxonomy" id="2886936"/>
    <lineage>
        <taxon>Bacteria</taxon>
        <taxon>Bacillati</taxon>
        <taxon>Actinomycetota</taxon>
        <taxon>Actinomycetes</taxon>
        <taxon>Micrococcales</taxon>
        <taxon>Micrococcaceae</taxon>
        <taxon>Arthrobacter</taxon>
    </lineage>
</organism>
<reference evidence="1" key="1">
    <citation type="submission" date="2021-10" db="EMBL/GenBank/DDBJ databases">
        <title>Novel species in genus Arthrobacter.</title>
        <authorList>
            <person name="Liu Y."/>
        </authorList>
    </citation>
    <scope>NUCLEOTIDE SEQUENCE</scope>
    <source>
        <strain evidence="3">zg-Y462</strain>
        <strain evidence="1">Zg-Y462</strain>
    </source>
</reference>
<dbReference type="EMBL" id="CP094984">
    <property type="protein sequence ID" value="UON93465.1"/>
    <property type="molecule type" value="Genomic_DNA"/>
</dbReference>
<gene>
    <name evidence="1" type="ORF">LJ755_03030</name>
    <name evidence="2" type="ORF">MUK71_07665</name>
</gene>
<evidence type="ECO:0000313" key="3">
    <source>
        <dbReference type="Proteomes" id="UP000829758"/>
    </source>
</evidence>
<evidence type="ECO:0000313" key="2">
    <source>
        <dbReference type="EMBL" id="UON93465.1"/>
    </source>
</evidence>